<sequence length="387" mass="44205">MKNYTLKTPALIILSFLFVNCKNNNAENKNLPSPNVRPLEESSNSGETSSYQSETVKIGGLEWTSINLEVSTFKNGDTIFHAKTNKEWERAGKLHIPAYCYYDNNPLNGDIYGKLYNWYAVMDERGLAPEGYFIPSDNEYWVLLGHYNMYQHSDNERSSQASSKLQTRGSGSFQAVLGGYRMETGGFAKIDEAGHWWSSENFWKQGLNGSEIKIQPSELYMDDTFVSGPGAGVYDAGCGYSIRCVKGESMRTTKIPVLENEHIEVDKNGKLRNGVVTFYSSMGNVSKTFVNGVENGERLSFSPYGDLLSKEMYKKAQLNGLSIYYHDSHWKHKTHEGNYVNGKKEGEWIYYDWIAKPELAEKFEMRITKREYYQNNEKIKTVYEPQP</sequence>
<feature type="region of interest" description="Disordered" evidence="1">
    <location>
        <begin position="29"/>
        <end position="53"/>
    </location>
</feature>
<evidence type="ECO:0000313" key="4">
    <source>
        <dbReference type="EMBL" id="TGD57336.1"/>
    </source>
</evidence>
<dbReference type="InterPro" id="IPR011871">
    <property type="entry name" value="Fib_succ_major"/>
</dbReference>
<feature type="chain" id="PRO_5021231096" description="Fibrobacter succinogenes major paralogous domain-containing protein" evidence="2">
    <location>
        <begin position="27"/>
        <end position="387"/>
    </location>
</feature>
<dbReference type="Gene3D" id="2.20.110.10">
    <property type="entry name" value="Histone H3 K4-specific methyltransferase SET7/9 N-terminal domain"/>
    <property type="match status" value="1"/>
</dbReference>
<feature type="domain" description="Fibrobacter succinogenes major paralogous" evidence="3">
    <location>
        <begin position="56"/>
        <end position="246"/>
    </location>
</feature>
<reference evidence="4 5" key="1">
    <citation type="submission" date="2019-04" db="EMBL/GenBank/DDBJ databases">
        <title>Flavobacterium sp. strain DS2-A Genome sequencing and assembly.</title>
        <authorList>
            <person name="Kim I."/>
        </authorList>
    </citation>
    <scope>NUCLEOTIDE SEQUENCE [LARGE SCALE GENOMIC DNA]</scope>
    <source>
        <strain evidence="4 5">DS2-A</strain>
    </source>
</reference>
<dbReference type="Pfam" id="PF09603">
    <property type="entry name" value="Fib_succ_major"/>
    <property type="match status" value="1"/>
</dbReference>
<evidence type="ECO:0000259" key="3">
    <source>
        <dbReference type="Pfam" id="PF09603"/>
    </source>
</evidence>
<protein>
    <recommendedName>
        <fullName evidence="3">Fibrobacter succinogenes major paralogous domain-containing protein</fullName>
    </recommendedName>
</protein>
<comment type="caution">
    <text evidence="4">The sequence shown here is derived from an EMBL/GenBank/DDBJ whole genome shotgun (WGS) entry which is preliminary data.</text>
</comment>
<keyword evidence="2" id="KW-0732">Signal</keyword>
<dbReference type="NCBIfam" id="TIGR02145">
    <property type="entry name" value="Fib_succ_major"/>
    <property type="match status" value="1"/>
</dbReference>
<feature type="compositionally biased region" description="Polar residues" evidence="1">
    <location>
        <begin position="41"/>
        <end position="53"/>
    </location>
</feature>
<dbReference type="OrthoDB" id="9805760at2"/>
<feature type="signal peptide" evidence="2">
    <location>
        <begin position="1"/>
        <end position="26"/>
    </location>
</feature>
<proteinExistence type="predicted"/>
<accession>A0A4Z0L6Y8</accession>
<gene>
    <name evidence="4" type="ORF">E4635_12000</name>
</gene>
<dbReference type="Proteomes" id="UP000297407">
    <property type="component" value="Unassembled WGS sequence"/>
</dbReference>
<dbReference type="EMBL" id="SRLH01000006">
    <property type="protein sequence ID" value="TGD57336.1"/>
    <property type="molecule type" value="Genomic_DNA"/>
</dbReference>
<organism evidence="4 5">
    <name type="scientific">Flavobacterium humi</name>
    <dbReference type="NCBI Taxonomy" id="2562683"/>
    <lineage>
        <taxon>Bacteria</taxon>
        <taxon>Pseudomonadati</taxon>
        <taxon>Bacteroidota</taxon>
        <taxon>Flavobacteriia</taxon>
        <taxon>Flavobacteriales</taxon>
        <taxon>Flavobacteriaceae</taxon>
        <taxon>Flavobacterium</taxon>
    </lineage>
</organism>
<name>A0A4Z0L6Y8_9FLAO</name>
<evidence type="ECO:0000256" key="2">
    <source>
        <dbReference type="SAM" id="SignalP"/>
    </source>
</evidence>
<dbReference type="SUPFAM" id="SSF82185">
    <property type="entry name" value="Histone H3 K4-specific methyltransferase SET7/9 N-terminal domain"/>
    <property type="match status" value="1"/>
</dbReference>
<dbReference type="AlphaFoldDB" id="A0A4Z0L6Y8"/>
<dbReference type="RefSeq" id="WP_135526941.1">
    <property type="nucleotide sequence ID" value="NZ_SRLH01000006.1"/>
</dbReference>
<evidence type="ECO:0000256" key="1">
    <source>
        <dbReference type="SAM" id="MobiDB-lite"/>
    </source>
</evidence>
<evidence type="ECO:0000313" key="5">
    <source>
        <dbReference type="Proteomes" id="UP000297407"/>
    </source>
</evidence>
<keyword evidence="5" id="KW-1185">Reference proteome</keyword>